<evidence type="ECO:0000256" key="13">
    <source>
        <dbReference type="ARBA" id="ARBA00022932"/>
    </source>
</evidence>
<feature type="domain" description="Helix-hairpin-helix DNA-binding motif class 1" evidence="22">
    <location>
        <begin position="92"/>
        <end position="111"/>
    </location>
</feature>
<dbReference type="SUPFAM" id="SSF47802">
    <property type="entry name" value="DNA polymerase beta, N-terminal domain-like"/>
    <property type="match status" value="1"/>
</dbReference>
<dbReference type="CDD" id="cd00141">
    <property type="entry name" value="NT_POLXc"/>
    <property type="match status" value="1"/>
</dbReference>
<keyword evidence="25" id="KW-0540">Nuclease</keyword>
<dbReference type="InterPro" id="IPR047967">
    <property type="entry name" value="PolX_PHP"/>
</dbReference>
<dbReference type="InterPro" id="IPR004013">
    <property type="entry name" value="PHP_dom"/>
</dbReference>
<keyword evidence="10" id="KW-0235">DNA replication</keyword>
<evidence type="ECO:0000256" key="15">
    <source>
        <dbReference type="ARBA" id="ARBA00023204"/>
    </source>
</evidence>
<evidence type="ECO:0000256" key="14">
    <source>
        <dbReference type="ARBA" id="ARBA00023053"/>
    </source>
</evidence>
<dbReference type="InterPro" id="IPR010996">
    <property type="entry name" value="HHH_MUS81"/>
</dbReference>
<dbReference type="GO" id="GO:0008270">
    <property type="term" value="F:zinc ion binding"/>
    <property type="evidence" value="ECO:0007669"/>
    <property type="project" value="TreeGrafter"/>
</dbReference>
<dbReference type="PANTHER" id="PTHR36928">
    <property type="entry name" value="PHOSPHATASE YCDX-RELATED"/>
    <property type="match status" value="1"/>
</dbReference>
<protein>
    <recommendedName>
        <fullName evidence="5">DNA polymerase beta</fullName>
        <ecNumber evidence="3">2.7.7.7</ecNumber>
        <ecNumber evidence="4">4.2.99.18</ecNumber>
    </recommendedName>
    <alternativeName>
        <fullName evidence="16">5'-deoxyribose-phosphate lyase</fullName>
    </alternativeName>
    <alternativeName>
        <fullName evidence="17">AP lyase</fullName>
    </alternativeName>
</protein>
<dbReference type="GO" id="GO:0042578">
    <property type="term" value="F:phosphoric ester hydrolase activity"/>
    <property type="evidence" value="ECO:0007669"/>
    <property type="project" value="TreeGrafter"/>
</dbReference>
<evidence type="ECO:0000256" key="8">
    <source>
        <dbReference type="ARBA" id="ARBA00022679"/>
    </source>
</evidence>
<evidence type="ECO:0000256" key="7">
    <source>
        <dbReference type="ARBA" id="ARBA00022634"/>
    </source>
</evidence>
<dbReference type="EC" id="4.2.99.18" evidence="4"/>
<dbReference type="InterPro" id="IPR022311">
    <property type="entry name" value="PolX-like"/>
</dbReference>
<dbReference type="AlphaFoldDB" id="A0A7I9VNB3"/>
<feature type="domain" description="Polymerase/histidinol phosphatase N-terminal" evidence="23">
    <location>
        <begin position="340"/>
        <end position="418"/>
    </location>
</feature>
<dbReference type="Gene3D" id="1.10.150.110">
    <property type="entry name" value="DNA polymerase beta, N-terminal domain-like"/>
    <property type="match status" value="1"/>
</dbReference>
<dbReference type="Pfam" id="PF14716">
    <property type="entry name" value="HHH_8"/>
    <property type="match status" value="1"/>
</dbReference>
<dbReference type="Pfam" id="PF14791">
    <property type="entry name" value="DNA_pol_B_thumb"/>
    <property type="match status" value="1"/>
</dbReference>
<feature type="domain" description="DNA-directed DNA polymerase X" evidence="24">
    <location>
        <begin position="1"/>
        <end position="315"/>
    </location>
</feature>
<dbReference type="GO" id="GO:0004527">
    <property type="term" value="F:exonuclease activity"/>
    <property type="evidence" value="ECO:0007669"/>
    <property type="project" value="UniProtKB-KW"/>
</dbReference>
<evidence type="ECO:0000256" key="18">
    <source>
        <dbReference type="ARBA" id="ARBA00044632"/>
    </source>
</evidence>
<comment type="catalytic activity">
    <reaction evidence="21">
        <text>DNA(n) + a 2'-deoxyribonucleoside 5'-triphosphate = DNA(n+1) + diphosphate</text>
        <dbReference type="Rhea" id="RHEA:22508"/>
        <dbReference type="Rhea" id="RHEA-COMP:17339"/>
        <dbReference type="Rhea" id="RHEA-COMP:17340"/>
        <dbReference type="ChEBI" id="CHEBI:33019"/>
        <dbReference type="ChEBI" id="CHEBI:61560"/>
        <dbReference type="ChEBI" id="CHEBI:173112"/>
        <dbReference type="EC" id="2.7.7.7"/>
    </reaction>
</comment>
<evidence type="ECO:0000256" key="10">
    <source>
        <dbReference type="ARBA" id="ARBA00022705"/>
    </source>
</evidence>
<dbReference type="GO" id="GO:0006281">
    <property type="term" value="P:DNA repair"/>
    <property type="evidence" value="ECO:0007669"/>
    <property type="project" value="UniProtKB-KW"/>
</dbReference>
<accession>A0A7I9VNB3</accession>
<keyword evidence="12" id="KW-0832">Ubl conjugation</keyword>
<keyword evidence="9" id="KW-0548">Nucleotidyltransferase</keyword>
<dbReference type="Gene3D" id="3.20.20.140">
    <property type="entry name" value="Metal-dependent hydrolases"/>
    <property type="match status" value="1"/>
</dbReference>
<name>A0A7I9VNB3_9BACT</name>
<comment type="function">
    <text evidence="20">Repair polymerase that plays a key role in base-excision repair. During this process, the damaged base is excised by specific DNA glycosylases, the DNA backbone is nicked at the abasic site by an apurinic/apyrimidic (AP) endonuclease, and POLB removes 5'-deoxyribose-phosphate from the preincised AP site acting as a 5'-deoxyribose-phosphate lyase (5'-dRP lyase); through its DNA polymerase activity, it adds one nucleotide to the 3' end of the arising single-nucleotide gap. Conducts 'gap-filling' DNA synthesis in a stepwise distributive fashion rather than in a processive fashion as for other DNA polymerases. It is also able to cleave sugar-phosphate bonds 3' to an intact AP site, acting as an AP lyase.</text>
</comment>
<dbReference type="GO" id="GO:0003887">
    <property type="term" value="F:DNA-directed DNA polymerase activity"/>
    <property type="evidence" value="ECO:0007669"/>
    <property type="project" value="UniProtKB-KW"/>
</dbReference>
<keyword evidence="6" id="KW-0488">Methylation</keyword>
<comment type="caution">
    <text evidence="25">The sequence shown here is derived from an EMBL/GenBank/DDBJ whole genome shotgun (WGS) entry which is preliminary data.</text>
</comment>
<dbReference type="RefSeq" id="WP_176065949.1">
    <property type="nucleotide sequence ID" value="NZ_BJTG01000006.1"/>
</dbReference>
<evidence type="ECO:0000256" key="16">
    <source>
        <dbReference type="ARBA" id="ARBA00035717"/>
    </source>
</evidence>
<dbReference type="InterPro" id="IPR027421">
    <property type="entry name" value="DNA_pol_lamdba_lyase_dom_sf"/>
</dbReference>
<dbReference type="CDD" id="cd07436">
    <property type="entry name" value="PHP_PolX"/>
    <property type="match status" value="1"/>
</dbReference>
<comment type="subcellular location">
    <subcellularLocation>
        <location evidence="2">Cytoplasm</location>
    </subcellularLocation>
</comment>
<keyword evidence="11" id="KW-0227">DNA damage</keyword>
<dbReference type="GO" id="GO:0003677">
    <property type="term" value="F:DNA binding"/>
    <property type="evidence" value="ECO:0007669"/>
    <property type="project" value="InterPro"/>
</dbReference>
<dbReference type="SMART" id="SM00481">
    <property type="entry name" value="POLIIIAc"/>
    <property type="match status" value="1"/>
</dbReference>
<dbReference type="InterPro" id="IPR003583">
    <property type="entry name" value="Hlx-hairpin-Hlx_DNA-bd_motif"/>
</dbReference>
<dbReference type="InterPro" id="IPR002054">
    <property type="entry name" value="DNA-dir_DNA_pol_X"/>
</dbReference>
<keyword evidence="25" id="KW-0378">Hydrolase</keyword>
<dbReference type="SUPFAM" id="SSF81301">
    <property type="entry name" value="Nucleotidyltransferase"/>
    <property type="match status" value="1"/>
</dbReference>
<dbReference type="Proteomes" id="UP000503640">
    <property type="component" value="Unassembled WGS sequence"/>
</dbReference>
<evidence type="ECO:0000256" key="1">
    <source>
        <dbReference type="ARBA" id="ARBA00001946"/>
    </source>
</evidence>
<evidence type="ECO:0000256" key="21">
    <source>
        <dbReference type="ARBA" id="ARBA00049244"/>
    </source>
</evidence>
<feature type="domain" description="Helix-hairpin-helix DNA-binding motif class 1" evidence="22">
    <location>
        <begin position="127"/>
        <end position="146"/>
    </location>
</feature>
<dbReference type="InterPro" id="IPR003141">
    <property type="entry name" value="Pol/His_phosphatase_N"/>
</dbReference>
<feature type="domain" description="Helix-hairpin-helix DNA-binding motif class 1" evidence="22">
    <location>
        <begin position="52"/>
        <end position="71"/>
    </location>
</feature>
<dbReference type="GO" id="GO:0005829">
    <property type="term" value="C:cytosol"/>
    <property type="evidence" value="ECO:0007669"/>
    <property type="project" value="TreeGrafter"/>
</dbReference>
<dbReference type="Pfam" id="PF14520">
    <property type="entry name" value="HHH_5"/>
    <property type="match status" value="1"/>
</dbReference>
<evidence type="ECO:0000259" key="23">
    <source>
        <dbReference type="SMART" id="SM00481"/>
    </source>
</evidence>
<dbReference type="Gene3D" id="3.30.210.10">
    <property type="entry name" value="DNA polymerase, thumb domain"/>
    <property type="match status" value="1"/>
</dbReference>
<dbReference type="Gene3D" id="3.30.460.10">
    <property type="entry name" value="Beta Polymerase, domain 2"/>
    <property type="match status" value="1"/>
</dbReference>
<dbReference type="InterPro" id="IPR050243">
    <property type="entry name" value="PHP_phosphatase"/>
</dbReference>
<evidence type="ECO:0000313" key="26">
    <source>
        <dbReference type="Proteomes" id="UP000503640"/>
    </source>
</evidence>
<dbReference type="PANTHER" id="PTHR36928:SF1">
    <property type="entry name" value="PHOSPHATASE YCDX-RELATED"/>
    <property type="match status" value="1"/>
</dbReference>
<dbReference type="SMART" id="SM00483">
    <property type="entry name" value="POLXc"/>
    <property type="match status" value="1"/>
</dbReference>
<dbReference type="GO" id="GO:0140078">
    <property type="term" value="F:class I DNA-(apurinic or apyrimidinic site) endonuclease activity"/>
    <property type="evidence" value="ECO:0007669"/>
    <property type="project" value="UniProtKB-EC"/>
</dbReference>
<proteinExistence type="predicted"/>
<dbReference type="EMBL" id="BJTG01000006">
    <property type="protein sequence ID" value="GEJ57904.1"/>
    <property type="molecule type" value="Genomic_DNA"/>
</dbReference>
<keyword evidence="8" id="KW-0808">Transferase</keyword>
<keyword evidence="13" id="KW-0239">DNA-directed DNA polymerase</keyword>
<evidence type="ECO:0000259" key="22">
    <source>
        <dbReference type="SMART" id="SM00278"/>
    </source>
</evidence>
<evidence type="ECO:0000313" key="25">
    <source>
        <dbReference type="EMBL" id="GEJ57904.1"/>
    </source>
</evidence>
<evidence type="ECO:0000256" key="4">
    <source>
        <dbReference type="ARBA" id="ARBA00012720"/>
    </source>
</evidence>
<evidence type="ECO:0000256" key="6">
    <source>
        <dbReference type="ARBA" id="ARBA00022481"/>
    </source>
</evidence>
<organism evidence="25 26">
    <name type="scientific">Anaeromyxobacter diazotrophicus</name>
    <dbReference type="NCBI Taxonomy" id="2590199"/>
    <lineage>
        <taxon>Bacteria</taxon>
        <taxon>Pseudomonadati</taxon>
        <taxon>Myxococcota</taxon>
        <taxon>Myxococcia</taxon>
        <taxon>Myxococcales</taxon>
        <taxon>Cystobacterineae</taxon>
        <taxon>Anaeromyxobacteraceae</taxon>
        <taxon>Anaeromyxobacter</taxon>
    </lineage>
</organism>
<evidence type="ECO:0000256" key="9">
    <source>
        <dbReference type="ARBA" id="ARBA00022695"/>
    </source>
</evidence>
<comment type="cofactor">
    <cofactor evidence="1">
        <name>Mg(2+)</name>
        <dbReference type="ChEBI" id="CHEBI:18420"/>
    </cofactor>
</comment>
<reference evidence="26" key="1">
    <citation type="journal article" date="2020" name="Appl. Environ. Microbiol.">
        <title>Diazotrophic Anaeromyxobacter Isolates from Soils.</title>
        <authorList>
            <person name="Masuda Y."/>
            <person name="Yamanaka H."/>
            <person name="Xu Z.X."/>
            <person name="Shiratori Y."/>
            <person name="Aono T."/>
            <person name="Amachi S."/>
            <person name="Senoo K."/>
            <person name="Itoh H."/>
        </authorList>
    </citation>
    <scope>NUCLEOTIDE SEQUENCE [LARGE SCALE GENOMIC DNA]</scope>
    <source>
        <strain evidence="26">R267</strain>
    </source>
</reference>
<sequence length="572" mass="62365">MLDKLAVARALREIGLLLQAQGENPFKVRAYETGARALEDSQEDLPALVSSGRLTELRGIGEALAKKISELHLTGRTALLERLRTELPPGLLELLQVPDLGPKKVAALREALGVGSVAELEAACRAGRVRGVKGFGEKTEQRLLEALARFRGREARLLLSDALELGERLVRHLRAGPDERVDLAGSARRRKETVGDLDLVASAPGPADFAGRLTAFPLAAEVVARGETKTVVRLASGVQVDLRVVAPEDHAAALHHATGSKGHHVRLRGLARDRGYSLSEYGLAALDGGAPIRVASEEELYARLGLPFIPPELREDAGELEAALSGALPTDLVRQEDVRGLVHCHTRWSDGRATLEEMAAAADALGMEYLTITDHSPSAHYAGGLTVDRLRAQWDELARVQESVRVKLLRGTESDITEDGLLDFPDAVLEQLDVIVASVHTRFKMDEAAMTRRLRRAMELPVFKIWGHARGRLLLEREPFECRMEEVLDALAGARGAVEVNGDPHRLELEPRFLRLATERGIPVVLSVDAHSTAAFGYLRFAVDTARRGWIRRGQVLNALPAEAFARAVRPA</sequence>
<dbReference type="PIRSF" id="PIRSF005047">
    <property type="entry name" value="UCP005047_YshC"/>
    <property type="match status" value="1"/>
</dbReference>
<evidence type="ECO:0000256" key="17">
    <source>
        <dbReference type="ARBA" id="ARBA00035726"/>
    </source>
</evidence>
<evidence type="ECO:0000256" key="12">
    <source>
        <dbReference type="ARBA" id="ARBA00022843"/>
    </source>
</evidence>
<evidence type="ECO:0000256" key="19">
    <source>
        <dbReference type="ARBA" id="ARBA00044678"/>
    </source>
</evidence>
<keyword evidence="25" id="KW-0269">Exonuclease</keyword>
<dbReference type="SUPFAM" id="SSF89550">
    <property type="entry name" value="PHP domain-like"/>
    <property type="match status" value="1"/>
</dbReference>
<evidence type="ECO:0000256" key="20">
    <source>
        <dbReference type="ARBA" id="ARBA00045548"/>
    </source>
</evidence>
<keyword evidence="14" id="KW-0915">Sodium</keyword>
<evidence type="ECO:0000259" key="24">
    <source>
        <dbReference type="SMART" id="SM00483"/>
    </source>
</evidence>
<evidence type="ECO:0000256" key="11">
    <source>
        <dbReference type="ARBA" id="ARBA00022763"/>
    </source>
</evidence>
<dbReference type="InterPro" id="IPR029398">
    <property type="entry name" value="PolB_thumb"/>
</dbReference>
<keyword evidence="26" id="KW-1185">Reference proteome</keyword>
<comment type="catalytic activity">
    <reaction evidence="18">
        <text>2'-deoxyribonucleotide-(2'-deoxyribose 5'-phosphate)-2'-deoxyribonucleotide-DNA = a 3'-end 2'-deoxyribonucleotide-(2,3-dehydro-2,3-deoxyribose 5'-phosphate)-DNA + a 5'-end 5'-phospho-2'-deoxyribonucleoside-DNA + H(+)</text>
        <dbReference type="Rhea" id="RHEA:66592"/>
        <dbReference type="Rhea" id="RHEA-COMP:13180"/>
        <dbReference type="Rhea" id="RHEA-COMP:16897"/>
        <dbReference type="Rhea" id="RHEA-COMP:17067"/>
        <dbReference type="ChEBI" id="CHEBI:15378"/>
        <dbReference type="ChEBI" id="CHEBI:136412"/>
        <dbReference type="ChEBI" id="CHEBI:157695"/>
        <dbReference type="ChEBI" id="CHEBI:167181"/>
        <dbReference type="EC" id="4.2.99.18"/>
    </reaction>
</comment>
<dbReference type="InterPro" id="IPR002008">
    <property type="entry name" value="DNA_pol_X_beta-like"/>
</dbReference>
<dbReference type="InterPro" id="IPR016195">
    <property type="entry name" value="Pol/histidinol_Pase-like"/>
</dbReference>
<keyword evidence="7" id="KW-0237">DNA synthesis</keyword>
<dbReference type="Pfam" id="PF02811">
    <property type="entry name" value="PHP"/>
    <property type="match status" value="1"/>
</dbReference>
<dbReference type="NCBIfam" id="NF006375">
    <property type="entry name" value="PRK08609.1"/>
    <property type="match status" value="1"/>
</dbReference>
<dbReference type="Gene3D" id="1.10.150.20">
    <property type="entry name" value="5' to 3' exonuclease, C-terminal subdomain"/>
    <property type="match status" value="1"/>
</dbReference>
<evidence type="ECO:0000256" key="5">
    <source>
        <dbReference type="ARBA" id="ARBA00020020"/>
    </source>
</evidence>
<evidence type="ECO:0000256" key="2">
    <source>
        <dbReference type="ARBA" id="ARBA00004496"/>
    </source>
</evidence>
<gene>
    <name evidence="25" type="ORF">AMYX_26450</name>
</gene>
<dbReference type="InterPro" id="IPR043519">
    <property type="entry name" value="NT_sf"/>
</dbReference>
<evidence type="ECO:0000256" key="3">
    <source>
        <dbReference type="ARBA" id="ARBA00012417"/>
    </source>
</evidence>
<keyword evidence="15" id="KW-0234">DNA repair</keyword>
<dbReference type="EC" id="2.7.7.7" evidence="3"/>
<dbReference type="PRINTS" id="PR00870">
    <property type="entry name" value="DNAPOLXBETA"/>
</dbReference>
<comment type="catalytic activity">
    <reaction evidence="19">
        <text>a 5'-end 2'-deoxyribose-2'-deoxyribonucleotide-DNA = (2E,4S)-4-hydroxypenten-2-al-5-phosphate + a 5'-end 5'-phospho-2'-deoxyribonucleoside-DNA + H(+)</text>
        <dbReference type="Rhea" id="RHEA:76255"/>
        <dbReference type="Rhea" id="RHEA-COMP:13180"/>
        <dbReference type="Rhea" id="RHEA-COMP:18657"/>
        <dbReference type="ChEBI" id="CHEBI:15378"/>
        <dbReference type="ChEBI" id="CHEBI:136412"/>
        <dbReference type="ChEBI" id="CHEBI:195194"/>
        <dbReference type="ChEBI" id="CHEBI:195195"/>
    </reaction>
</comment>
<dbReference type="InterPro" id="IPR037160">
    <property type="entry name" value="DNA_Pol_thumb_sf"/>
</dbReference>
<dbReference type="SMART" id="SM00278">
    <property type="entry name" value="HhH1"/>
    <property type="match status" value="3"/>
</dbReference>